<gene>
    <name evidence="10" type="primary">queG</name>
    <name evidence="10" type="ORF">CKA38_12280</name>
</gene>
<dbReference type="InterPro" id="IPR017900">
    <property type="entry name" value="4Fe4S_Fe_S_CS"/>
</dbReference>
<keyword evidence="2" id="KW-0963">Cytoplasm</keyword>
<dbReference type="SUPFAM" id="SSF46548">
    <property type="entry name" value="alpha-helical ferredoxin"/>
    <property type="match status" value="1"/>
</dbReference>
<evidence type="ECO:0000313" key="10">
    <source>
        <dbReference type="EMBL" id="AWI09924.1"/>
    </source>
</evidence>
<dbReference type="Proteomes" id="UP000244896">
    <property type="component" value="Chromosome"/>
</dbReference>
<dbReference type="InterPro" id="IPR004453">
    <property type="entry name" value="QueG"/>
</dbReference>
<dbReference type="GO" id="GO:0046872">
    <property type="term" value="F:metal ion binding"/>
    <property type="evidence" value="ECO:0007669"/>
    <property type="project" value="UniProtKB-KW"/>
</dbReference>
<dbReference type="Pfam" id="PF13484">
    <property type="entry name" value="Fer4_16"/>
    <property type="match status" value="1"/>
</dbReference>
<evidence type="ECO:0000256" key="2">
    <source>
        <dbReference type="ARBA" id="ARBA00022490"/>
    </source>
</evidence>
<dbReference type="InterPro" id="IPR013542">
    <property type="entry name" value="QueG_DUF1730"/>
</dbReference>
<dbReference type="Gene3D" id="3.30.70.20">
    <property type="match status" value="1"/>
</dbReference>
<sequence length="380" mass="41111">MIEPAELRKRLLALGFDVARFASIPARDDGGALPEVNALRKWLDAGYQADMHWIERGFAKRASPTLVLSEAGSVIMLGVNYFQGAAGASSDSQHPRWARYALYSDYHDTIKPALEKAGRVLEETLGITSADYRYYVDTGPVLERAWASRAGAGFAGKNAMLVSRDFGNWLFLAAIFVRAKIKADEPLPARSHCGKCTRCIDACPTGAIVSPGTVDSRLCISYQTIENKGAIPRGLRAKIGARIYGCDACAEACPWNRFAQASRGLLLEARPEIGQLSLGELLALTPESFAAHFRKTAIKRIKLAGLLRNACIVAGNTGARAAEHLPQLARLAAHESPLVRAHAVWAVQRIADGEQATRLLAEARNAEKDASVLDEHGAQP</sequence>
<evidence type="ECO:0000256" key="4">
    <source>
        <dbReference type="ARBA" id="ARBA00022723"/>
    </source>
</evidence>
<dbReference type="EMBL" id="CP023004">
    <property type="protein sequence ID" value="AWI09924.1"/>
    <property type="molecule type" value="Genomic_DNA"/>
</dbReference>
<keyword evidence="8" id="KW-0411">Iron-sulfur</keyword>
<dbReference type="OrthoDB" id="9784571at2"/>
<keyword evidence="3" id="KW-0819">tRNA processing</keyword>
<evidence type="ECO:0000256" key="3">
    <source>
        <dbReference type="ARBA" id="ARBA00022694"/>
    </source>
</evidence>
<evidence type="ECO:0000256" key="5">
    <source>
        <dbReference type="ARBA" id="ARBA00022785"/>
    </source>
</evidence>
<dbReference type="KEGG" id="elut:CKA38_12280"/>
<reference evidence="10 11" key="1">
    <citation type="journal article" date="2018" name="Syst. Appl. Microbiol.">
        <title>Ereboglobus luteus gen. nov. sp. nov. from cockroach guts, and new insights into the oxygen relationship of the genera Opitutus and Didymococcus (Verrucomicrobia: Opitutaceae).</title>
        <authorList>
            <person name="Tegtmeier D."/>
            <person name="Belitz A."/>
            <person name="Radek R."/>
            <person name="Heimerl T."/>
            <person name="Brune A."/>
        </authorList>
    </citation>
    <scope>NUCLEOTIDE SEQUENCE [LARGE SCALE GENOMIC DNA]</scope>
    <source>
        <strain evidence="10 11">Ho45</strain>
    </source>
</reference>
<keyword evidence="7" id="KW-0408">Iron</keyword>
<proteinExistence type="predicted"/>
<protein>
    <submittedName>
        <fullName evidence="10">tRNA epoxyqueuosine(34) reductase QueG</fullName>
    </submittedName>
</protein>
<dbReference type="PROSITE" id="PS51379">
    <property type="entry name" value="4FE4S_FER_2"/>
    <property type="match status" value="1"/>
</dbReference>
<dbReference type="PANTHER" id="PTHR30002:SF4">
    <property type="entry name" value="EPOXYQUEUOSINE REDUCTASE"/>
    <property type="match status" value="1"/>
</dbReference>
<dbReference type="InterPro" id="IPR016024">
    <property type="entry name" value="ARM-type_fold"/>
</dbReference>
<keyword evidence="6" id="KW-0560">Oxidoreductase</keyword>
<dbReference type="RefSeq" id="WP_108825738.1">
    <property type="nucleotide sequence ID" value="NZ_CP023004.1"/>
</dbReference>
<evidence type="ECO:0000256" key="8">
    <source>
        <dbReference type="ARBA" id="ARBA00023014"/>
    </source>
</evidence>
<dbReference type="SUPFAM" id="SSF48371">
    <property type="entry name" value="ARM repeat"/>
    <property type="match status" value="1"/>
</dbReference>
<keyword evidence="1" id="KW-0004">4Fe-4S</keyword>
<dbReference type="PROSITE" id="PS00198">
    <property type="entry name" value="4FE4S_FER_1"/>
    <property type="match status" value="1"/>
</dbReference>
<evidence type="ECO:0000256" key="7">
    <source>
        <dbReference type="ARBA" id="ARBA00023004"/>
    </source>
</evidence>
<dbReference type="GO" id="GO:0051539">
    <property type="term" value="F:4 iron, 4 sulfur cluster binding"/>
    <property type="evidence" value="ECO:0007669"/>
    <property type="project" value="UniProtKB-KW"/>
</dbReference>
<evidence type="ECO:0000256" key="6">
    <source>
        <dbReference type="ARBA" id="ARBA00023002"/>
    </source>
</evidence>
<keyword evidence="11" id="KW-1185">Reference proteome</keyword>
<evidence type="ECO:0000256" key="1">
    <source>
        <dbReference type="ARBA" id="ARBA00022485"/>
    </source>
</evidence>
<dbReference type="NCBIfam" id="TIGR00276">
    <property type="entry name" value="tRNA epoxyqueuosine(34) reductase QueG"/>
    <property type="match status" value="1"/>
</dbReference>
<name>A0A2U8E5U0_9BACT</name>
<feature type="domain" description="4Fe-4S ferredoxin-type" evidence="9">
    <location>
        <begin position="184"/>
        <end position="213"/>
    </location>
</feature>
<evidence type="ECO:0000259" key="9">
    <source>
        <dbReference type="PROSITE" id="PS51379"/>
    </source>
</evidence>
<evidence type="ECO:0000313" key="11">
    <source>
        <dbReference type="Proteomes" id="UP000244896"/>
    </source>
</evidence>
<dbReference type="GO" id="GO:0008616">
    <property type="term" value="P:tRNA queuosine(34) biosynthetic process"/>
    <property type="evidence" value="ECO:0007669"/>
    <property type="project" value="UniProtKB-KW"/>
</dbReference>
<accession>A0A2U8E5U0</accession>
<dbReference type="AlphaFoldDB" id="A0A2U8E5U0"/>
<dbReference type="PANTHER" id="PTHR30002">
    <property type="entry name" value="EPOXYQUEUOSINE REDUCTASE"/>
    <property type="match status" value="1"/>
</dbReference>
<keyword evidence="5" id="KW-0671">Queuosine biosynthesis</keyword>
<organism evidence="10 11">
    <name type="scientific">Ereboglobus luteus</name>
    <dbReference type="NCBI Taxonomy" id="1796921"/>
    <lineage>
        <taxon>Bacteria</taxon>
        <taxon>Pseudomonadati</taxon>
        <taxon>Verrucomicrobiota</taxon>
        <taxon>Opitutia</taxon>
        <taxon>Opitutales</taxon>
        <taxon>Opitutaceae</taxon>
        <taxon>Ereboglobus</taxon>
    </lineage>
</organism>
<dbReference type="GO" id="GO:0052693">
    <property type="term" value="F:epoxyqueuosine reductase activity"/>
    <property type="evidence" value="ECO:0007669"/>
    <property type="project" value="TreeGrafter"/>
</dbReference>
<keyword evidence="4" id="KW-0479">Metal-binding</keyword>
<dbReference type="InterPro" id="IPR017896">
    <property type="entry name" value="4Fe4S_Fe-S-bd"/>
</dbReference>
<dbReference type="Pfam" id="PF08331">
    <property type="entry name" value="QueG_DUF1730"/>
    <property type="match status" value="1"/>
</dbReference>